<comment type="caution">
    <text evidence="1">The sequence shown here is derived from an EMBL/GenBank/DDBJ whole genome shotgun (WGS) entry which is preliminary data.</text>
</comment>
<accession>A0A0M2NM92</accession>
<evidence type="ECO:0000313" key="1">
    <source>
        <dbReference type="EMBL" id="KKI52101.1"/>
    </source>
</evidence>
<evidence type="ECO:0000313" key="2">
    <source>
        <dbReference type="Proteomes" id="UP000034076"/>
    </source>
</evidence>
<name>A0A0M2NM92_9FIRM</name>
<organism evidence="1 2">
    <name type="scientific">Christensenella hongkongensis</name>
    <dbReference type="NCBI Taxonomy" id="270498"/>
    <lineage>
        <taxon>Bacteria</taxon>
        <taxon>Bacillati</taxon>
        <taxon>Bacillota</taxon>
        <taxon>Clostridia</taxon>
        <taxon>Christensenellales</taxon>
        <taxon>Christensenellaceae</taxon>
        <taxon>Christensenella</taxon>
    </lineage>
</organism>
<dbReference type="Proteomes" id="UP000034076">
    <property type="component" value="Unassembled WGS sequence"/>
</dbReference>
<keyword evidence="2" id="KW-1185">Reference proteome</keyword>
<dbReference type="EMBL" id="LAYJ01000039">
    <property type="protein sequence ID" value="KKI52101.1"/>
    <property type="molecule type" value="Genomic_DNA"/>
</dbReference>
<sequence>MPAKSGCTVFDLARINCITKGCLRLLLQDSPFISKNI</sequence>
<proteinExistence type="predicted"/>
<protein>
    <submittedName>
        <fullName evidence="1">Uncharacterized protein</fullName>
    </submittedName>
</protein>
<reference evidence="1 2" key="1">
    <citation type="submission" date="2015-04" db="EMBL/GenBank/DDBJ databases">
        <title>Draft genome sequence of bacteremic isolate Catabacter hongkongensis type strain HKU16T.</title>
        <authorList>
            <person name="Lau S.K."/>
            <person name="Teng J.L."/>
            <person name="Huang Y."/>
            <person name="Curreem S.O."/>
            <person name="Tsui S.K."/>
            <person name="Woo P.C."/>
        </authorList>
    </citation>
    <scope>NUCLEOTIDE SEQUENCE [LARGE SCALE GENOMIC DNA]</scope>
    <source>
        <strain evidence="1 2">HKU16</strain>
    </source>
</reference>
<gene>
    <name evidence="1" type="ORF">CHK_0370</name>
</gene>
<dbReference type="AlphaFoldDB" id="A0A0M2NM92"/>